<feature type="transmembrane region" description="Helical" evidence="2">
    <location>
        <begin position="255"/>
        <end position="279"/>
    </location>
</feature>
<feature type="transmembrane region" description="Helical" evidence="2">
    <location>
        <begin position="221"/>
        <end position="243"/>
    </location>
</feature>
<evidence type="ECO:0000313" key="3">
    <source>
        <dbReference type="EMBL" id="QIK63699.1"/>
    </source>
</evidence>
<keyword evidence="4" id="KW-1185">Reference proteome</keyword>
<dbReference type="EMBL" id="CP049863">
    <property type="protein sequence ID" value="QIK63699.1"/>
    <property type="molecule type" value="Genomic_DNA"/>
</dbReference>
<keyword evidence="2" id="KW-0812">Transmembrane</keyword>
<gene>
    <name evidence="3" type="ORF">G7068_11260</name>
</gene>
<feature type="region of interest" description="Disordered" evidence="1">
    <location>
        <begin position="287"/>
        <end position="306"/>
    </location>
</feature>
<accession>A0A6G7XGX6</accession>
<dbReference type="AlphaFoldDB" id="A0A6G7XGX6"/>
<proteinExistence type="predicted"/>
<organism evidence="3 4">
    <name type="scientific">Leucobacter viscericola</name>
    <dbReference type="NCBI Taxonomy" id="2714935"/>
    <lineage>
        <taxon>Bacteria</taxon>
        <taxon>Bacillati</taxon>
        <taxon>Actinomycetota</taxon>
        <taxon>Actinomycetes</taxon>
        <taxon>Micrococcales</taxon>
        <taxon>Microbacteriaceae</taxon>
        <taxon>Leucobacter</taxon>
    </lineage>
</organism>
<sequence length="306" mass="35168">MARDFRANFARKIIRADYHLDDTFLGGIANDSGDPSAKFYLKLDRAKRGKYITNRFLAVLLHGYSAFSFGLWAAVALGAVFKGDDIDVGVGIVTIAILLLGCLFLWFALRAISWLRWMVRNWRVTQVVPASGSKSKKKPRSTLGNDSIIGQTRLERPRAHPSDVLDIARTWFIQEFVRKHVKADYRPGDSLLIGYFPTSTNRAVIRWYPEEFIDGGKLWRLIMFILTLLPFMLAFWILCAVLSSLEYFFIPVNSYFYVIVISIMWSVVLGAQGFMRWMIRNWNTSRGKKLSKDQPTHEPTVRLRSQ</sequence>
<dbReference type="RefSeq" id="WP_166292042.1">
    <property type="nucleotide sequence ID" value="NZ_CP049863.1"/>
</dbReference>
<name>A0A6G7XGX6_9MICO</name>
<keyword evidence="2" id="KW-0472">Membrane</keyword>
<keyword evidence="2" id="KW-1133">Transmembrane helix</keyword>
<evidence type="ECO:0000256" key="1">
    <source>
        <dbReference type="SAM" id="MobiDB-lite"/>
    </source>
</evidence>
<reference evidence="3 4" key="1">
    <citation type="submission" date="2020-03" db="EMBL/GenBank/DDBJ databases">
        <title>Leucobacter sp. nov., isolated from beetles.</title>
        <authorList>
            <person name="Hyun D.-W."/>
            <person name="Bae J.-W."/>
        </authorList>
    </citation>
    <scope>NUCLEOTIDE SEQUENCE [LARGE SCALE GENOMIC DNA]</scope>
    <source>
        <strain evidence="3 4">HDW9C</strain>
    </source>
</reference>
<evidence type="ECO:0000256" key="2">
    <source>
        <dbReference type="SAM" id="Phobius"/>
    </source>
</evidence>
<dbReference type="Proteomes" id="UP000502677">
    <property type="component" value="Chromosome"/>
</dbReference>
<feature type="transmembrane region" description="Helical" evidence="2">
    <location>
        <begin position="86"/>
        <end position="109"/>
    </location>
</feature>
<evidence type="ECO:0000313" key="4">
    <source>
        <dbReference type="Proteomes" id="UP000502677"/>
    </source>
</evidence>
<protein>
    <submittedName>
        <fullName evidence="3">Uncharacterized protein</fullName>
    </submittedName>
</protein>
<feature type="compositionally biased region" description="Basic and acidic residues" evidence="1">
    <location>
        <begin position="290"/>
        <end position="306"/>
    </location>
</feature>
<dbReference type="KEGG" id="lvi:G7068_11260"/>
<feature type="transmembrane region" description="Helical" evidence="2">
    <location>
        <begin position="56"/>
        <end position="80"/>
    </location>
</feature>